<accession>E5A0J5</accession>
<evidence type="ECO:0000313" key="2">
    <source>
        <dbReference type="EMBL" id="CBX97055.1"/>
    </source>
</evidence>
<dbReference type="Proteomes" id="UP000002668">
    <property type="component" value="Genome"/>
</dbReference>
<keyword evidence="3" id="KW-1185">Reference proteome</keyword>
<feature type="region of interest" description="Disordered" evidence="1">
    <location>
        <begin position="1"/>
        <end position="48"/>
    </location>
</feature>
<dbReference type="eggNOG" id="ENOG502RW8U">
    <property type="taxonomic scope" value="Eukaryota"/>
</dbReference>
<evidence type="ECO:0000256" key="1">
    <source>
        <dbReference type="SAM" id="MobiDB-lite"/>
    </source>
</evidence>
<dbReference type="VEuPathDB" id="FungiDB:LEMA_P101860.1"/>
<name>E5A0J5_LEPMJ</name>
<sequence>MSQVPSRLLPPPSPMNADEIDGIIHGRRHRSRLPLPSRGTRRREPRLATPAEALARAEERNDANTEQEATEALIDTTTAAAPNLSVSWARRTSLEVSSVPDPYTWKWLQLLSPWFLSKRVVAYVSSFFDSQPAIIEYSSAEIVERTSIYIRAELSPHVSLDDEQKLRIVAAVKNGDDPAITVELAACPKRVKELLVEAGMESLTDDLYKKSICKAMGIWRCARDRGEFGAAGTAE</sequence>
<dbReference type="GeneID" id="13283698"/>
<dbReference type="AlphaFoldDB" id="E5A0J5"/>
<dbReference type="HOGENOM" id="CLU_1180415_0_0_1"/>
<reference evidence="3" key="1">
    <citation type="journal article" date="2011" name="Nat. Commun.">
        <title>Effector diversification within compartments of the Leptosphaeria maculans genome affected by Repeat-Induced Point mutations.</title>
        <authorList>
            <person name="Rouxel T."/>
            <person name="Grandaubert J."/>
            <person name="Hane J.K."/>
            <person name="Hoede C."/>
            <person name="van de Wouw A.P."/>
            <person name="Couloux A."/>
            <person name="Dominguez V."/>
            <person name="Anthouard V."/>
            <person name="Bally P."/>
            <person name="Bourras S."/>
            <person name="Cozijnsen A.J."/>
            <person name="Ciuffetti L.M."/>
            <person name="Degrave A."/>
            <person name="Dilmaghani A."/>
            <person name="Duret L."/>
            <person name="Fudal I."/>
            <person name="Goodwin S.B."/>
            <person name="Gout L."/>
            <person name="Glaser N."/>
            <person name="Linglin J."/>
            <person name="Kema G.H.J."/>
            <person name="Lapalu N."/>
            <person name="Lawrence C.B."/>
            <person name="May K."/>
            <person name="Meyer M."/>
            <person name="Ollivier B."/>
            <person name="Poulain J."/>
            <person name="Schoch C.L."/>
            <person name="Simon A."/>
            <person name="Spatafora J.W."/>
            <person name="Stachowiak A."/>
            <person name="Turgeon B.G."/>
            <person name="Tyler B.M."/>
            <person name="Vincent D."/>
            <person name="Weissenbach J."/>
            <person name="Amselem J."/>
            <person name="Quesneville H."/>
            <person name="Oliver R.P."/>
            <person name="Wincker P."/>
            <person name="Balesdent M.-H."/>
            <person name="Howlett B.J."/>
        </authorList>
    </citation>
    <scope>NUCLEOTIDE SEQUENCE [LARGE SCALE GENOMIC DNA]</scope>
    <source>
        <strain evidence="3">JN3 / isolate v23.1.3 / race Av1-4-5-6-7-8</strain>
    </source>
</reference>
<dbReference type="OrthoDB" id="3796805at2759"/>
<organism evidence="3">
    <name type="scientific">Leptosphaeria maculans (strain JN3 / isolate v23.1.3 / race Av1-4-5-6-7-8)</name>
    <name type="common">Blackleg fungus</name>
    <name type="synonym">Phoma lingam</name>
    <dbReference type="NCBI Taxonomy" id="985895"/>
    <lineage>
        <taxon>Eukaryota</taxon>
        <taxon>Fungi</taxon>
        <taxon>Dikarya</taxon>
        <taxon>Ascomycota</taxon>
        <taxon>Pezizomycotina</taxon>
        <taxon>Dothideomycetes</taxon>
        <taxon>Pleosporomycetidae</taxon>
        <taxon>Pleosporales</taxon>
        <taxon>Pleosporineae</taxon>
        <taxon>Leptosphaeriaceae</taxon>
        <taxon>Plenodomus</taxon>
        <taxon>Plenodomus lingam/Leptosphaeria maculans species complex</taxon>
    </lineage>
</organism>
<proteinExistence type="predicted"/>
<dbReference type="RefSeq" id="XP_003840534.1">
    <property type="nucleotide sequence ID" value="XM_003840486.1"/>
</dbReference>
<protein>
    <submittedName>
        <fullName evidence="2">Predicted protein</fullName>
    </submittedName>
</protein>
<dbReference type="EMBL" id="FP929130">
    <property type="protein sequence ID" value="CBX97055.1"/>
    <property type="molecule type" value="Genomic_DNA"/>
</dbReference>
<gene>
    <name evidence="2" type="ORF">LEMA_P101860.1</name>
</gene>
<dbReference type="InParanoid" id="E5A0J5"/>
<evidence type="ECO:0000313" key="3">
    <source>
        <dbReference type="Proteomes" id="UP000002668"/>
    </source>
</evidence>